<dbReference type="OrthoDB" id="34481at2157"/>
<keyword evidence="2" id="KW-1185">Reference proteome</keyword>
<dbReference type="RefSeq" id="WP_013737431.1">
    <property type="nucleotide sequence ID" value="NC_015435.1"/>
</dbReference>
<gene>
    <name evidence="1" type="ordered locus">Mcup_0828</name>
</gene>
<reference evidence="1 2" key="1">
    <citation type="journal article" date="2011" name="J. Bacteriol.">
        <title>Complete genome sequence of Metallosphaera cuprina, a metal sulfide-oxidizing archaeon from a hot spring.</title>
        <authorList>
            <person name="Liu L.J."/>
            <person name="You X.Y."/>
            <person name="Zheng H."/>
            <person name="Wang S."/>
            <person name="Jiang C.Y."/>
            <person name="Liu S.J."/>
        </authorList>
    </citation>
    <scope>NUCLEOTIDE SEQUENCE [LARGE SCALE GENOMIC DNA]</scope>
    <source>
        <strain evidence="1 2">Ar-4</strain>
    </source>
</reference>
<dbReference type="STRING" id="1006006.Mcup_0828"/>
<dbReference type="PATRIC" id="fig|1006006.8.peg.826"/>
<dbReference type="Proteomes" id="UP000007812">
    <property type="component" value="Chromosome"/>
</dbReference>
<dbReference type="EMBL" id="CP002656">
    <property type="protein sequence ID" value="AEB94933.1"/>
    <property type="molecule type" value="Genomic_DNA"/>
</dbReference>
<dbReference type="GeneID" id="10493019"/>
<dbReference type="KEGG" id="mcn:Mcup_0828"/>
<proteinExistence type="predicted"/>
<name>F4G285_METCR</name>
<dbReference type="HOGENOM" id="CLU_2313825_0_0_2"/>
<evidence type="ECO:0000313" key="1">
    <source>
        <dbReference type="EMBL" id="AEB94933.1"/>
    </source>
</evidence>
<dbReference type="AlphaFoldDB" id="F4G285"/>
<dbReference type="eggNOG" id="arCOG10435">
    <property type="taxonomic scope" value="Archaea"/>
</dbReference>
<accession>F4G285</accession>
<sequence>MEIESFLNCLGRLIEITKISDLEWRFKLRDAVMLQGNLRVNPGIVTLVELKFFEPNGNGKIEITKGSIIGVSYSGILELKLRPRITECSKILAGNQITR</sequence>
<organism evidence="1 2">
    <name type="scientific">Metallosphaera cuprina (strain Ar-4)</name>
    <dbReference type="NCBI Taxonomy" id="1006006"/>
    <lineage>
        <taxon>Archaea</taxon>
        <taxon>Thermoproteota</taxon>
        <taxon>Thermoprotei</taxon>
        <taxon>Sulfolobales</taxon>
        <taxon>Sulfolobaceae</taxon>
        <taxon>Metallosphaera</taxon>
    </lineage>
</organism>
<evidence type="ECO:0000313" key="2">
    <source>
        <dbReference type="Proteomes" id="UP000007812"/>
    </source>
</evidence>
<protein>
    <submittedName>
        <fullName evidence="1">Uncharacterized protein</fullName>
    </submittedName>
</protein>